<proteinExistence type="predicted"/>
<dbReference type="AlphaFoldDB" id="A0A9D4IQB0"/>
<keyword evidence="3" id="KW-1185">Reference proteome</keyword>
<sequence>MDTADEDTVKMELVELQDEIQKLVRMRRALVAERSECVTFEDEGFLYLEQIFTRKYKI</sequence>
<reference evidence="2" key="1">
    <citation type="journal article" date="2019" name="bioRxiv">
        <title>The Genome of the Zebra Mussel, Dreissena polymorpha: A Resource for Invasive Species Research.</title>
        <authorList>
            <person name="McCartney M.A."/>
            <person name="Auch B."/>
            <person name="Kono T."/>
            <person name="Mallez S."/>
            <person name="Zhang Y."/>
            <person name="Obille A."/>
            <person name="Becker A."/>
            <person name="Abrahante J.E."/>
            <person name="Garbe J."/>
            <person name="Badalamenti J.P."/>
            <person name="Herman A."/>
            <person name="Mangelson H."/>
            <person name="Liachko I."/>
            <person name="Sullivan S."/>
            <person name="Sone E.D."/>
            <person name="Koren S."/>
            <person name="Silverstein K.A.T."/>
            <person name="Beckman K.B."/>
            <person name="Gohl D.M."/>
        </authorList>
    </citation>
    <scope>NUCLEOTIDE SEQUENCE</scope>
    <source>
        <strain evidence="2">Duluth1</strain>
        <tissue evidence="2">Whole animal</tissue>
    </source>
</reference>
<evidence type="ECO:0000256" key="1">
    <source>
        <dbReference type="SAM" id="Coils"/>
    </source>
</evidence>
<gene>
    <name evidence="2" type="ORF">DPMN_160624</name>
</gene>
<organism evidence="2 3">
    <name type="scientific">Dreissena polymorpha</name>
    <name type="common">Zebra mussel</name>
    <name type="synonym">Mytilus polymorpha</name>
    <dbReference type="NCBI Taxonomy" id="45954"/>
    <lineage>
        <taxon>Eukaryota</taxon>
        <taxon>Metazoa</taxon>
        <taxon>Spiralia</taxon>
        <taxon>Lophotrochozoa</taxon>
        <taxon>Mollusca</taxon>
        <taxon>Bivalvia</taxon>
        <taxon>Autobranchia</taxon>
        <taxon>Heteroconchia</taxon>
        <taxon>Euheterodonta</taxon>
        <taxon>Imparidentia</taxon>
        <taxon>Neoheterodontei</taxon>
        <taxon>Myida</taxon>
        <taxon>Dreissenoidea</taxon>
        <taxon>Dreissenidae</taxon>
        <taxon>Dreissena</taxon>
    </lineage>
</organism>
<name>A0A9D4IQB0_DREPO</name>
<accession>A0A9D4IQB0</accession>
<evidence type="ECO:0000313" key="3">
    <source>
        <dbReference type="Proteomes" id="UP000828390"/>
    </source>
</evidence>
<evidence type="ECO:0000313" key="2">
    <source>
        <dbReference type="EMBL" id="KAH3782705.1"/>
    </source>
</evidence>
<keyword evidence="1" id="KW-0175">Coiled coil</keyword>
<reference evidence="2" key="2">
    <citation type="submission" date="2020-11" db="EMBL/GenBank/DDBJ databases">
        <authorList>
            <person name="McCartney M.A."/>
            <person name="Auch B."/>
            <person name="Kono T."/>
            <person name="Mallez S."/>
            <person name="Becker A."/>
            <person name="Gohl D.M."/>
            <person name="Silverstein K.A.T."/>
            <person name="Koren S."/>
            <person name="Bechman K.B."/>
            <person name="Herman A."/>
            <person name="Abrahante J.E."/>
            <person name="Garbe J."/>
        </authorList>
    </citation>
    <scope>NUCLEOTIDE SEQUENCE</scope>
    <source>
        <strain evidence="2">Duluth1</strain>
        <tissue evidence="2">Whole animal</tissue>
    </source>
</reference>
<dbReference type="Proteomes" id="UP000828390">
    <property type="component" value="Unassembled WGS sequence"/>
</dbReference>
<dbReference type="EMBL" id="JAIWYP010000008">
    <property type="protein sequence ID" value="KAH3782705.1"/>
    <property type="molecule type" value="Genomic_DNA"/>
</dbReference>
<comment type="caution">
    <text evidence="2">The sequence shown here is derived from an EMBL/GenBank/DDBJ whole genome shotgun (WGS) entry which is preliminary data.</text>
</comment>
<protein>
    <submittedName>
        <fullName evidence="2">Uncharacterized protein</fullName>
    </submittedName>
</protein>
<feature type="coiled-coil region" evidence="1">
    <location>
        <begin position="6"/>
        <end position="33"/>
    </location>
</feature>